<feature type="compositionally biased region" description="Basic and acidic residues" evidence="2">
    <location>
        <begin position="691"/>
        <end position="701"/>
    </location>
</feature>
<feature type="region of interest" description="Disordered" evidence="2">
    <location>
        <begin position="157"/>
        <end position="204"/>
    </location>
</feature>
<proteinExistence type="predicted"/>
<keyword evidence="1" id="KW-0175">Coiled coil</keyword>
<dbReference type="AlphaFoldDB" id="A0AAJ0FA41"/>
<evidence type="ECO:0000256" key="1">
    <source>
        <dbReference type="SAM" id="Coils"/>
    </source>
</evidence>
<dbReference type="EMBL" id="MU839827">
    <property type="protein sequence ID" value="KAK1760916.1"/>
    <property type="molecule type" value="Genomic_DNA"/>
</dbReference>
<dbReference type="Proteomes" id="UP001239445">
    <property type="component" value="Unassembled WGS sequence"/>
</dbReference>
<organism evidence="3 4">
    <name type="scientific">Echria macrotheca</name>
    <dbReference type="NCBI Taxonomy" id="438768"/>
    <lineage>
        <taxon>Eukaryota</taxon>
        <taxon>Fungi</taxon>
        <taxon>Dikarya</taxon>
        <taxon>Ascomycota</taxon>
        <taxon>Pezizomycotina</taxon>
        <taxon>Sordariomycetes</taxon>
        <taxon>Sordariomycetidae</taxon>
        <taxon>Sordariales</taxon>
        <taxon>Schizotheciaceae</taxon>
        <taxon>Echria</taxon>
    </lineage>
</organism>
<name>A0AAJ0FA41_9PEZI</name>
<feature type="coiled-coil region" evidence="1">
    <location>
        <begin position="282"/>
        <end position="316"/>
    </location>
</feature>
<feature type="region of interest" description="Disordered" evidence="2">
    <location>
        <begin position="329"/>
        <end position="353"/>
    </location>
</feature>
<evidence type="ECO:0000313" key="3">
    <source>
        <dbReference type="EMBL" id="KAK1760916.1"/>
    </source>
</evidence>
<feature type="compositionally biased region" description="Acidic residues" evidence="2">
    <location>
        <begin position="340"/>
        <end position="349"/>
    </location>
</feature>
<feature type="compositionally biased region" description="Polar residues" evidence="2">
    <location>
        <begin position="21"/>
        <end position="33"/>
    </location>
</feature>
<reference evidence="3" key="1">
    <citation type="submission" date="2023-06" db="EMBL/GenBank/DDBJ databases">
        <title>Genome-scale phylogeny and comparative genomics of the fungal order Sordariales.</title>
        <authorList>
            <consortium name="Lawrence Berkeley National Laboratory"/>
            <person name="Hensen N."/>
            <person name="Bonometti L."/>
            <person name="Westerberg I."/>
            <person name="Brannstrom I.O."/>
            <person name="Guillou S."/>
            <person name="Cros-Aarteil S."/>
            <person name="Calhoun S."/>
            <person name="Haridas S."/>
            <person name="Kuo A."/>
            <person name="Mondo S."/>
            <person name="Pangilinan J."/>
            <person name="Riley R."/>
            <person name="Labutti K."/>
            <person name="Andreopoulos B."/>
            <person name="Lipzen A."/>
            <person name="Chen C."/>
            <person name="Yanf M."/>
            <person name="Daum C."/>
            <person name="Ng V."/>
            <person name="Clum A."/>
            <person name="Steindorff A."/>
            <person name="Ohm R."/>
            <person name="Martin F."/>
            <person name="Silar P."/>
            <person name="Natvig D."/>
            <person name="Lalanne C."/>
            <person name="Gautier V."/>
            <person name="Ament-Velasquez S.L."/>
            <person name="Kruys A."/>
            <person name="Hutchinson M.I."/>
            <person name="Powell A.J."/>
            <person name="Barry K."/>
            <person name="Miller A.N."/>
            <person name="Grigoriev I.V."/>
            <person name="Debuchy R."/>
            <person name="Gladieux P."/>
            <person name="Thoren M.H."/>
            <person name="Johannesson H."/>
        </authorList>
    </citation>
    <scope>NUCLEOTIDE SEQUENCE</scope>
    <source>
        <strain evidence="3">PSN4</strain>
    </source>
</reference>
<feature type="compositionally biased region" description="Low complexity" evidence="2">
    <location>
        <begin position="35"/>
        <end position="58"/>
    </location>
</feature>
<gene>
    <name evidence="3" type="ORF">QBC47DRAFT_17861</name>
</gene>
<evidence type="ECO:0000256" key="2">
    <source>
        <dbReference type="SAM" id="MobiDB-lite"/>
    </source>
</evidence>
<sequence length="701" mass="77884">MAPTIFEPSPSGPAWRDPTSAKGSTRDPTTSPGNPGAAPVRGATTPTGPATATPPGAAPVSYLMAQATIVTPASIRAPVNPDVAPPRPPRGSPRTNGFTPQTDTSDTLSDLRDEEQDLDSDSSSPDDDESALSSDGEPQVVSAESLRHWMRHHKGIGNSLPWRSTPPLGSFHIDHPRSNQRPPARPPGPPDSSDESSESTDDQRHELWAKVTNKRLALQRIKASLADKRREVRTLRARKDRIDNSFMQLIRPHLTSSRTVVTSGRPVTIIPTDEIEKRFGEMQRIRNDYYSAESTLELLEADVDREESALHSLETEFYYFLDPGGTGGSSNVASDHVEGETDSDDEDDDNASRHTLRGISGVLADDIHPRYQQLVDAAGDRELAKEHLLELHGRHNRILYELERALHLERARRNPGNITTPAELQELKESLNSIPTQPEAFVAKFGVSIDKDDLEFLQDYAREEQAARKAMDDATYEVDRLRELCMEQGVMRKNAPLHEDFAIHTGTSGPPFVPEGNITLDDNPSKTLAHPIFPILLSNPSHVLENMSPHEALERAMKLPADHPSTAQKKAECLKELGIETLMKKKVDSKPDYINQWLIHRLRTSPMEVELMFSISRAIIQIVNLRRWQEDVLYYWRKDAAAMRLPEDFGGPMTPRDDLDVDDDSSGPGVNSVAEASVRAKSERGTVWSHRRTDSRSVKSV</sequence>
<feature type="compositionally biased region" description="Acidic residues" evidence="2">
    <location>
        <begin position="112"/>
        <end position="130"/>
    </location>
</feature>
<protein>
    <submittedName>
        <fullName evidence="3">Uncharacterized protein</fullName>
    </submittedName>
</protein>
<feature type="region of interest" description="Disordered" evidence="2">
    <location>
        <begin position="73"/>
        <end position="143"/>
    </location>
</feature>
<comment type="caution">
    <text evidence="3">The sequence shown here is derived from an EMBL/GenBank/DDBJ whole genome shotgun (WGS) entry which is preliminary data.</text>
</comment>
<accession>A0AAJ0FA41</accession>
<feature type="region of interest" description="Disordered" evidence="2">
    <location>
        <begin position="646"/>
        <end position="701"/>
    </location>
</feature>
<keyword evidence="4" id="KW-1185">Reference proteome</keyword>
<feature type="coiled-coil region" evidence="1">
    <location>
        <begin position="218"/>
        <end position="245"/>
    </location>
</feature>
<feature type="region of interest" description="Disordered" evidence="2">
    <location>
        <begin position="1"/>
        <end position="58"/>
    </location>
</feature>
<evidence type="ECO:0000313" key="4">
    <source>
        <dbReference type="Proteomes" id="UP001239445"/>
    </source>
</evidence>